<dbReference type="AlphaFoldDB" id="A0A316I6F3"/>
<proteinExistence type="predicted"/>
<organism evidence="2 3">
    <name type="scientific">Lentzea atacamensis</name>
    <dbReference type="NCBI Taxonomy" id="531938"/>
    <lineage>
        <taxon>Bacteria</taxon>
        <taxon>Bacillati</taxon>
        <taxon>Actinomycetota</taxon>
        <taxon>Actinomycetes</taxon>
        <taxon>Pseudonocardiales</taxon>
        <taxon>Pseudonocardiaceae</taxon>
        <taxon>Lentzea</taxon>
    </lineage>
</organism>
<evidence type="ECO:0000313" key="2">
    <source>
        <dbReference type="EMBL" id="PWK87980.1"/>
    </source>
</evidence>
<sequence length="299" mass="30981">MTVLLFGASGYLGRAAGEELHARGARVVRVTRTVPGEDGWVRHDLVRSSSGELVGLLRSVRPDVVVNCTGLLDGTTSELVTANVTPTAALLDAIPQAVPRARLVVLGSAAEYGRVREGSAVAEDAAANPVSAYGITKLASTLLVRDAVAAGRLDAVALRIFNPIGPDLPAGTVLGRAAEAIRAAMREGDDITLGPLGSYRDFVDVTDVASAIADAALAPGLGEPVLNVGSGQAVAVRQVVAMLAEVAGFRGRVRETAPVQSRSGAVTWIAADTSRAHRALGWSPHHDLADSVRSLWQHS</sequence>
<dbReference type="Pfam" id="PF01370">
    <property type="entry name" value="Epimerase"/>
    <property type="match status" value="1"/>
</dbReference>
<comment type="caution">
    <text evidence="2">The sequence shown here is derived from an EMBL/GenBank/DDBJ whole genome shotgun (WGS) entry which is preliminary data.</text>
</comment>
<dbReference type="SUPFAM" id="SSF51735">
    <property type="entry name" value="NAD(P)-binding Rossmann-fold domains"/>
    <property type="match status" value="1"/>
</dbReference>
<dbReference type="RefSeq" id="WP_211337266.1">
    <property type="nucleotide sequence ID" value="NZ_QGHB01000003.1"/>
</dbReference>
<dbReference type="PANTHER" id="PTHR43245">
    <property type="entry name" value="BIFUNCTIONAL POLYMYXIN RESISTANCE PROTEIN ARNA"/>
    <property type="match status" value="1"/>
</dbReference>
<gene>
    <name evidence="2" type="ORF">C8D88_103176</name>
</gene>
<dbReference type="InterPro" id="IPR001509">
    <property type="entry name" value="Epimerase_deHydtase"/>
</dbReference>
<protein>
    <submittedName>
        <fullName evidence="2">Nucleoside-diphosphate-sugar epimerase</fullName>
    </submittedName>
</protein>
<evidence type="ECO:0000259" key="1">
    <source>
        <dbReference type="Pfam" id="PF01370"/>
    </source>
</evidence>
<dbReference type="Proteomes" id="UP000246005">
    <property type="component" value="Unassembled WGS sequence"/>
</dbReference>
<dbReference type="Gene3D" id="3.40.50.720">
    <property type="entry name" value="NAD(P)-binding Rossmann-like Domain"/>
    <property type="match status" value="1"/>
</dbReference>
<dbReference type="EMBL" id="QGHB01000003">
    <property type="protein sequence ID" value="PWK87980.1"/>
    <property type="molecule type" value="Genomic_DNA"/>
</dbReference>
<dbReference type="InterPro" id="IPR036291">
    <property type="entry name" value="NAD(P)-bd_dom_sf"/>
</dbReference>
<dbReference type="InterPro" id="IPR050177">
    <property type="entry name" value="Lipid_A_modif_metabolic_enz"/>
</dbReference>
<accession>A0A316I6F3</accession>
<name>A0A316I6F3_9PSEU</name>
<reference evidence="2 3" key="1">
    <citation type="submission" date="2018-05" db="EMBL/GenBank/DDBJ databases">
        <title>Genomic Encyclopedia of Type Strains, Phase IV (KMG-IV): sequencing the most valuable type-strain genomes for metagenomic binning, comparative biology and taxonomic classification.</title>
        <authorList>
            <person name="Goeker M."/>
        </authorList>
    </citation>
    <scope>NUCLEOTIDE SEQUENCE [LARGE SCALE GENOMIC DNA]</scope>
    <source>
        <strain evidence="2 3">DSM 45480</strain>
    </source>
</reference>
<evidence type="ECO:0000313" key="3">
    <source>
        <dbReference type="Proteomes" id="UP000246005"/>
    </source>
</evidence>
<feature type="domain" description="NAD-dependent epimerase/dehydratase" evidence="1">
    <location>
        <begin position="3"/>
        <end position="229"/>
    </location>
</feature>